<protein>
    <submittedName>
        <fullName evidence="1">Uncharacterized protein</fullName>
    </submittedName>
</protein>
<name>A0ACD3B8E5_9AGAR</name>
<accession>A0ACD3B8E5</accession>
<organism evidence="1 2">
    <name type="scientific">Pluteus cervinus</name>
    <dbReference type="NCBI Taxonomy" id="181527"/>
    <lineage>
        <taxon>Eukaryota</taxon>
        <taxon>Fungi</taxon>
        <taxon>Dikarya</taxon>
        <taxon>Basidiomycota</taxon>
        <taxon>Agaricomycotina</taxon>
        <taxon>Agaricomycetes</taxon>
        <taxon>Agaricomycetidae</taxon>
        <taxon>Agaricales</taxon>
        <taxon>Pluteineae</taxon>
        <taxon>Pluteaceae</taxon>
        <taxon>Pluteus</taxon>
    </lineage>
</organism>
<evidence type="ECO:0000313" key="2">
    <source>
        <dbReference type="Proteomes" id="UP000308600"/>
    </source>
</evidence>
<keyword evidence="2" id="KW-1185">Reference proteome</keyword>
<dbReference type="EMBL" id="ML208270">
    <property type="protein sequence ID" value="TFK74115.1"/>
    <property type="molecule type" value="Genomic_DNA"/>
</dbReference>
<reference evidence="1 2" key="1">
    <citation type="journal article" date="2019" name="Nat. Ecol. Evol.">
        <title>Megaphylogeny resolves global patterns of mushroom evolution.</title>
        <authorList>
            <person name="Varga T."/>
            <person name="Krizsan K."/>
            <person name="Foldi C."/>
            <person name="Dima B."/>
            <person name="Sanchez-Garcia M."/>
            <person name="Sanchez-Ramirez S."/>
            <person name="Szollosi G.J."/>
            <person name="Szarkandi J.G."/>
            <person name="Papp V."/>
            <person name="Albert L."/>
            <person name="Andreopoulos W."/>
            <person name="Angelini C."/>
            <person name="Antonin V."/>
            <person name="Barry K.W."/>
            <person name="Bougher N.L."/>
            <person name="Buchanan P."/>
            <person name="Buyck B."/>
            <person name="Bense V."/>
            <person name="Catcheside P."/>
            <person name="Chovatia M."/>
            <person name="Cooper J."/>
            <person name="Damon W."/>
            <person name="Desjardin D."/>
            <person name="Finy P."/>
            <person name="Geml J."/>
            <person name="Haridas S."/>
            <person name="Hughes K."/>
            <person name="Justo A."/>
            <person name="Karasinski D."/>
            <person name="Kautmanova I."/>
            <person name="Kiss B."/>
            <person name="Kocsube S."/>
            <person name="Kotiranta H."/>
            <person name="LaButti K.M."/>
            <person name="Lechner B.E."/>
            <person name="Liimatainen K."/>
            <person name="Lipzen A."/>
            <person name="Lukacs Z."/>
            <person name="Mihaltcheva S."/>
            <person name="Morgado L.N."/>
            <person name="Niskanen T."/>
            <person name="Noordeloos M.E."/>
            <person name="Ohm R.A."/>
            <person name="Ortiz-Santana B."/>
            <person name="Ovrebo C."/>
            <person name="Racz N."/>
            <person name="Riley R."/>
            <person name="Savchenko A."/>
            <person name="Shiryaev A."/>
            <person name="Soop K."/>
            <person name="Spirin V."/>
            <person name="Szebenyi C."/>
            <person name="Tomsovsky M."/>
            <person name="Tulloss R.E."/>
            <person name="Uehling J."/>
            <person name="Grigoriev I.V."/>
            <person name="Vagvolgyi C."/>
            <person name="Papp T."/>
            <person name="Martin F.M."/>
            <person name="Miettinen O."/>
            <person name="Hibbett D.S."/>
            <person name="Nagy L.G."/>
        </authorList>
    </citation>
    <scope>NUCLEOTIDE SEQUENCE [LARGE SCALE GENOMIC DNA]</scope>
    <source>
        <strain evidence="1 2">NL-1719</strain>
    </source>
</reference>
<gene>
    <name evidence="1" type="ORF">BDN72DRAFT_100766</name>
</gene>
<sequence length="82" mass="9232">MSSRISSLFLSSLSTTTHFTHCMHCIPTSPFPLHPLPNASIHGQRLVIIGTALPMFSVSVDGRFPPFLYNTIIYLTLYYRAF</sequence>
<evidence type="ECO:0000313" key="1">
    <source>
        <dbReference type="EMBL" id="TFK74115.1"/>
    </source>
</evidence>
<proteinExistence type="predicted"/>
<dbReference type="Proteomes" id="UP000308600">
    <property type="component" value="Unassembled WGS sequence"/>
</dbReference>